<feature type="region of interest" description="Disordered" evidence="6">
    <location>
        <begin position="1"/>
        <end position="23"/>
    </location>
</feature>
<dbReference type="InterPro" id="IPR011120">
    <property type="entry name" value="Trehalase_Ca-bd"/>
</dbReference>
<evidence type="ECO:0000256" key="4">
    <source>
        <dbReference type="ARBA" id="ARBA00023295"/>
    </source>
</evidence>
<dbReference type="PRINTS" id="PR00744">
    <property type="entry name" value="GLHYDRLASE37"/>
</dbReference>
<keyword evidence="4 5" id="KW-0326">Glycosidase</keyword>
<keyword evidence="3 5" id="KW-0378">Hydrolase</keyword>
<evidence type="ECO:0000256" key="1">
    <source>
        <dbReference type="ARBA" id="ARBA00001576"/>
    </source>
</evidence>
<reference evidence="9" key="1">
    <citation type="journal article" date="2018" name="Nat. Microbiol.">
        <title>Leveraging single-cell genomics to expand the fungal tree of life.</title>
        <authorList>
            <person name="Ahrendt S.R."/>
            <person name="Quandt C.A."/>
            <person name="Ciobanu D."/>
            <person name="Clum A."/>
            <person name="Salamov A."/>
            <person name="Andreopoulos B."/>
            <person name="Cheng J.F."/>
            <person name="Woyke T."/>
            <person name="Pelin A."/>
            <person name="Henrissat B."/>
            <person name="Reynolds N.K."/>
            <person name="Benny G.L."/>
            <person name="Smith M.E."/>
            <person name="James T.Y."/>
            <person name="Grigoriev I.V."/>
        </authorList>
    </citation>
    <scope>NUCLEOTIDE SEQUENCE [LARGE SCALE GENOMIC DNA]</scope>
</reference>
<dbReference type="GO" id="GO:0005993">
    <property type="term" value="P:trehalose catabolic process"/>
    <property type="evidence" value="ECO:0007669"/>
    <property type="project" value="InterPro"/>
</dbReference>
<accession>A0A4P9WHY6</accession>
<dbReference type="PANTHER" id="PTHR23403:SF6">
    <property type="entry name" value="CYTOSOLIC NEUTRAL TREHALASE-RELATED"/>
    <property type="match status" value="1"/>
</dbReference>
<keyword evidence="9" id="KW-1185">Reference proteome</keyword>
<evidence type="ECO:0000256" key="2">
    <source>
        <dbReference type="ARBA" id="ARBA00005615"/>
    </source>
</evidence>
<dbReference type="AlphaFoldDB" id="A0A4P9WHY6"/>
<evidence type="ECO:0000256" key="5">
    <source>
        <dbReference type="RuleBase" id="RU361180"/>
    </source>
</evidence>
<comment type="catalytic activity">
    <reaction evidence="1 5">
        <text>alpha,alpha-trehalose + H2O = alpha-D-glucose + beta-D-glucose</text>
        <dbReference type="Rhea" id="RHEA:32675"/>
        <dbReference type="ChEBI" id="CHEBI:15377"/>
        <dbReference type="ChEBI" id="CHEBI:15903"/>
        <dbReference type="ChEBI" id="CHEBI:16551"/>
        <dbReference type="ChEBI" id="CHEBI:17925"/>
        <dbReference type="EC" id="3.2.1.28"/>
    </reaction>
</comment>
<dbReference type="PROSITE" id="PS00928">
    <property type="entry name" value="TREHALASE_2"/>
    <property type="match status" value="1"/>
</dbReference>
<dbReference type="InterPro" id="IPR001661">
    <property type="entry name" value="Glyco_hydro_37"/>
</dbReference>
<dbReference type="EMBL" id="KZ995000">
    <property type="protein sequence ID" value="RKO91585.1"/>
    <property type="molecule type" value="Genomic_DNA"/>
</dbReference>
<evidence type="ECO:0000313" key="8">
    <source>
        <dbReference type="EMBL" id="RKO91585.1"/>
    </source>
</evidence>
<dbReference type="Pfam" id="PF07492">
    <property type="entry name" value="Trehalase_Ca-bi"/>
    <property type="match status" value="1"/>
</dbReference>
<sequence>MPTLERTPSDDDPHRRRRRASHDEKVLGRPTKFLIDVEETQRLILAQEDTDNDCQITIHDAGPKTFVLGTANSAGYRKTEIRGTYMLSNLLQELALATDHGRRFIVLDEERLSENPLERLSRLIRFQFWDGLTRRIDAEGLEIICNDPKNRSKDQRPRIFVPFHDPVAFEYYTQTAISRPHLNLDVVRLPEIITPEYVKSLNSHPGILSLGLRQTIDPTTGETRTRGTPFVVPGGRFNEMYGWDSYFEAIGLLSDGRIELARGMVENFCYEIEHYGKILNANRSYYLTRSQPPFLTDMVRQVHARLPEKGWTAAELKAWLAQGLRAAVKELFSVWLTHPRLDAVVGLSKYRPEGLGIPPETEASHFSHVLEPFAQKRGLDLEEFMRMYNSGDVKEPELDEYFMHDRAVRESGHDTTYRFEKRCANLATIDLNSLVYKYEADLATFIDQEFDGRFSPTSPFFTLTLPSTLFAALAARTQSLISTYLWDPATSLFTDYDCAEHERSTYQTVTALWPLWAGCATPAQIARLVPAALETFEVRGGLVSGTEESRGAIGIDRPNRQWDYPFGWAPHQMMAWPALANAGFDEDAARVAYRWLFTILQGFVDFNGVVPEKFDVVDMTHRVDVEYGNVGTDFRFVVREGFGWMNASFQVGWAA</sequence>
<evidence type="ECO:0000256" key="6">
    <source>
        <dbReference type="SAM" id="MobiDB-lite"/>
    </source>
</evidence>
<dbReference type="Proteomes" id="UP000269721">
    <property type="component" value="Unassembled WGS sequence"/>
</dbReference>
<dbReference type="InterPro" id="IPR018232">
    <property type="entry name" value="Glyco_hydro_37_CS"/>
</dbReference>
<dbReference type="GO" id="GO:0004555">
    <property type="term" value="F:alpha,alpha-trehalase activity"/>
    <property type="evidence" value="ECO:0007669"/>
    <property type="project" value="UniProtKB-EC"/>
</dbReference>
<dbReference type="PANTHER" id="PTHR23403">
    <property type="entry name" value="TREHALASE"/>
    <property type="match status" value="1"/>
</dbReference>
<evidence type="ECO:0000313" key="9">
    <source>
        <dbReference type="Proteomes" id="UP000269721"/>
    </source>
</evidence>
<dbReference type="SUPFAM" id="SSF48208">
    <property type="entry name" value="Six-hairpin glycosidases"/>
    <property type="match status" value="1"/>
</dbReference>
<dbReference type="EC" id="3.2.1.28" evidence="5"/>
<dbReference type="InterPro" id="IPR012341">
    <property type="entry name" value="6hp_glycosidase-like_sf"/>
</dbReference>
<gene>
    <name evidence="8" type="ORF">BDK51DRAFT_20700</name>
</gene>
<organism evidence="8 9">
    <name type="scientific">Blyttiomyces helicus</name>
    <dbReference type="NCBI Taxonomy" id="388810"/>
    <lineage>
        <taxon>Eukaryota</taxon>
        <taxon>Fungi</taxon>
        <taxon>Fungi incertae sedis</taxon>
        <taxon>Chytridiomycota</taxon>
        <taxon>Chytridiomycota incertae sedis</taxon>
        <taxon>Chytridiomycetes</taxon>
        <taxon>Chytridiomycetes incertae sedis</taxon>
        <taxon>Blyttiomyces</taxon>
    </lineage>
</organism>
<dbReference type="GO" id="GO:0005509">
    <property type="term" value="F:calcium ion binding"/>
    <property type="evidence" value="ECO:0007669"/>
    <property type="project" value="InterPro"/>
</dbReference>
<feature type="domain" description="Neutral trehalase Ca2+ binding" evidence="7">
    <location>
        <begin position="44"/>
        <end position="70"/>
    </location>
</feature>
<evidence type="ECO:0000256" key="3">
    <source>
        <dbReference type="ARBA" id="ARBA00022801"/>
    </source>
</evidence>
<dbReference type="OrthoDB" id="3542292at2759"/>
<dbReference type="Gene3D" id="1.50.10.10">
    <property type="match status" value="1"/>
</dbReference>
<proteinExistence type="inferred from homology"/>
<evidence type="ECO:0000259" key="7">
    <source>
        <dbReference type="Pfam" id="PF07492"/>
    </source>
</evidence>
<dbReference type="GO" id="GO:0005737">
    <property type="term" value="C:cytoplasm"/>
    <property type="evidence" value="ECO:0007669"/>
    <property type="project" value="InterPro"/>
</dbReference>
<name>A0A4P9WHY6_9FUNG</name>
<dbReference type="InterPro" id="IPR008928">
    <property type="entry name" value="6-hairpin_glycosidase_sf"/>
</dbReference>
<comment type="similarity">
    <text evidence="2 5">Belongs to the glycosyl hydrolase 37 family.</text>
</comment>
<dbReference type="Pfam" id="PF01204">
    <property type="entry name" value="Trehalase"/>
    <property type="match status" value="1"/>
</dbReference>
<protein>
    <recommendedName>
        <fullName evidence="5">Trehalase</fullName>
        <ecNumber evidence="5">3.2.1.28</ecNumber>
    </recommendedName>
    <alternativeName>
        <fullName evidence="5">Alpha-trehalose glucohydrolase</fullName>
    </alternativeName>
</protein>
<dbReference type="PROSITE" id="PS00927">
    <property type="entry name" value="TREHALASE_1"/>
    <property type="match status" value="1"/>
</dbReference>